<organism evidence="1 2">
    <name type="scientific">Hibiscus sabdariffa</name>
    <name type="common">roselle</name>
    <dbReference type="NCBI Taxonomy" id="183260"/>
    <lineage>
        <taxon>Eukaryota</taxon>
        <taxon>Viridiplantae</taxon>
        <taxon>Streptophyta</taxon>
        <taxon>Embryophyta</taxon>
        <taxon>Tracheophyta</taxon>
        <taxon>Spermatophyta</taxon>
        <taxon>Magnoliopsida</taxon>
        <taxon>eudicotyledons</taxon>
        <taxon>Gunneridae</taxon>
        <taxon>Pentapetalae</taxon>
        <taxon>rosids</taxon>
        <taxon>malvids</taxon>
        <taxon>Malvales</taxon>
        <taxon>Malvaceae</taxon>
        <taxon>Malvoideae</taxon>
        <taxon>Hibiscus</taxon>
    </lineage>
</organism>
<dbReference type="EMBL" id="JBBPBM010000147">
    <property type="protein sequence ID" value="KAK8503954.1"/>
    <property type="molecule type" value="Genomic_DNA"/>
</dbReference>
<evidence type="ECO:0000313" key="2">
    <source>
        <dbReference type="Proteomes" id="UP001472677"/>
    </source>
</evidence>
<accession>A0ABR2BA99</accession>
<reference evidence="1 2" key="1">
    <citation type="journal article" date="2024" name="G3 (Bethesda)">
        <title>Genome assembly of Hibiscus sabdariffa L. provides insights into metabolisms of medicinal natural products.</title>
        <authorList>
            <person name="Kim T."/>
        </authorList>
    </citation>
    <scope>NUCLEOTIDE SEQUENCE [LARGE SCALE GENOMIC DNA]</scope>
    <source>
        <strain evidence="1">TK-2024</strain>
        <tissue evidence="1">Old leaves</tissue>
    </source>
</reference>
<protein>
    <submittedName>
        <fullName evidence="1">Uncharacterized protein</fullName>
    </submittedName>
</protein>
<sequence length="66" mass="7308">MQHVEWVAEEIRSHAKDSVVIIVISHVMSGISGVVGFTKGQAVHLGWVKSEESRSMEYKGDKIGEK</sequence>
<keyword evidence="2" id="KW-1185">Reference proteome</keyword>
<evidence type="ECO:0000313" key="1">
    <source>
        <dbReference type="EMBL" id="KAK8503954.1"/>
    </source>
</evidence>
<dbReference type="Proteomes" id="UP001472677">
    <property type="component" value="Unassembled WGS sequence"/>
</dbReference>
<gene>
    <name evidence="1" type="ORF">V6N12_019122</name>
</gene>
<comment type="caution">
    <text evidence="1">The sequence shown here is derived from an EMBL/GenBank/DDBJ whole genome shotgun (WGS) entry which is preliminary data.</text>
</comment>
<proteinExistence type="predicted"/>
<name>A0ABR2BA99_9ROSI</name>